<organism evidence="1 2">
    <name type="scientific">Paramagnetospirillum magneticum (strain ATCC 700264 / AMB-1)</name>
    <name type="common">Magnetospirillum magneticum</name>
    <dbReference type="NCBI Taxonomy" id="342108"/>
    <lineage>
        <taxon>Bacteria</taxon>
        <taxon>Pseudomonadati</taxon>
        <taxon>Pseudomonadota</taxon>
        <taxon>Alphaproteobacteria</taxon>
        <taxon>Rhodospirillales</taxon>
        <taxon>Magnetospirillaceae</taxon>
        <taxon>Paramagnetospirillum</taxon>
    </lineage>
</organism>
<dbReference type="EMBL" id="AP007255">
    <property type="protein sequence ID" value="BAE50033.1"/>
    <property type="molecule type" value="Genomic_DNA"/>
</dbReference>
<dbReference type="STRING" id="342108.amb1229"/>
<evidence type="ECO:0000313" key="2">
    <source>
        <dbReference type="Proteomes" id="UP000007058"/>
    </source>
</evidence>
<accession>Q2W7Z2</accession>
<dbReference type="Proteomes" id="UP000007058">
    <property type="component" value="Chromosome"/>
</dbReference>
<name>Q2W7Z2_PARM1</name>
<sequence>MNMSRARGSMPINIFHYAFNEYAPIFEEVIDAMRSSFCRLGVPHRYSVNTYDHHAYNILVGHVAFMKKGAFPPHLLAKTAVFQLESLTAGGILEMNPDYLEILRRAHMVWDYSPTNVAVLKSLGLSNVVHVPVGHDPVLERIPDLPRKEIDVLFYGNMTERRQILLDALSGAGLKVERRMGLFGPNRDNHIANAKAVINIHQLEGQVMEQVRLSYLLTNHRFVISEESSDAPYDGGIVTAPYDQLVEACLRHLRPYDKSECDRIADRGQSIIREIPFWRGVRDALLASGHFPFLELESLAKAP</sequence>
<protein>
    <recommendedName>
        <fullName evidence="3">Glycosyltransferase family 1 protein</fullName>
    </recommendedName>
</protein>
<dbReference type="HOGENOM" id="CLU_057477_0_0_5"/>
<gene>
    <name evidence="1" type="ordered locus">amb1229</name>
</gene>
<proteinExistence type="predicted"/>
<keyword evidence="2" id="KW-1185">Reference proteome</keyword>
<dbReference type="KEGG" id="mag:amb1229"/>
<evidence type="ECO:0008006" key="3">
    <source>
        <dbReference type="Google" id="ProtNLM"/>
    </source>
</evidence>
<evidence type="ECO:0000313" key="1">
    <source>
        <dbReference type="EMBL" id="BAE50033.1"/>
    </source>
</evidence>
<reference evidence="1 2" key="1">
    <citation type="journal article" date="2005" name="DNA Res.">
        <title>Complete genome sequence of the facultative anaerobic magnetotactic bacterium Magnetospirillum sp. strain AMB-1.</title>
        <authorList>
            <person name="Matsunaga T."/>
            <person name="Okamura Y."/>
            <person name="Fukuda Y."/>
            <person name="Wahyudi A.T."/>
            <person name="Murase Y."/>
            <person name="Takeyama H."/>
        </authorList>
    </citation>
    <scope>NUCLEOTIDE SEQUENCE [LARGE SCALE GENOMIC DNA]</scope>
    <source>
        <strain evidence="2">ATCC 700264 / AMB-1</strain>
    </source>
</reference>
<dbReference type="AlphaFoldDB" id="Q2W7Z2"/>